<keyword evidence="26" id="KW-0121">Carboxypeptidase</keyword>
<comment type="similarity">
    <text evidence="2">Belongs to the peptidase M20A family.</text>
</comment>
<comment type="catalytic activity">
    <reaction evidence="10">
        <text>N-octadecanoyl-L-phenylalanine + H2O = octadecanoate + L-phenylalanine</text>
        <dbReference type="Rhea" id="RHEA:64128"/>
        <dbReference type="ChEBI" id="CHEBI:15377"/>
        <dbReference type="ChEBI" id="CHEBI:25629"/>
        <dbReference type="ChEBI" id="CHEBI:58095"/>
        <dbReference type="ChEBI" id="CHEBI:149700"/>
    </reaction>
    <physiologicalReaction direction="left-to-right" evidence="10">
        <dbReference type="Rhea" id="RHEA:64129"/>
    </physiologicalReaction>
</comment>
<comment type="catalytic activity">
    <reaction evidence="12">
        <text>(5Z,8Z,11Z,14Z)-eicosatetraenoate + L-phenylalanine = N-(5Z,8Z,11Z,14Z-eicosatetraenoyl)-L-phenylalanine + H2O</text>
        <dbReference type="Rhea" id="RHEA:51312"/>
        <dbReference type="ChEBI" id="CHEBI:15377"/>
        <dbReference type="ChEBI" id="CHEBI:32395"/>
        <dbReference type="ChEBI" id="CHEBI:58095"/>
        <dbReference type="ChEBI" id="CHEBI:134022"/>
    </reaction>
    <physiologicalReaction direction="left-to-right" evidence="12">
        <dbReference type="Rhea" id="RHEA:51313"/>
    </physiologicalReaction>
    <physiologicalReaction direction="right-to-left" evidence="12">
        <dbReference type="Rhea" id="RHEA:51314"/>
    </physiologicalReaction>
</comment>
<evidence type="ECO:0000256" key="5">
    <source>
        <dbReference type="ARBA" id="ARBA00022801"/>
    </source>
</evidence>
<evidence type="ECO:0000256" key="25">
    <source>
        <dbReference type="ARBA" id="ARBA00049457"/>
    </source>
</evidence>
<evidence type="ECO:0000256" key="1">
    <source>
        <dbReference type="ARBA" id="ARBA00004872"/>
    </source>
</evidence>
<dbReference type="AlphaFoldDB" id="A0A3R7PEL8"/>
<protein>
    <submittedName>
        <fullName evidence="26">Putative carboxypeptidase PM20D1.2-like</fullName>
    </submittedName>
</protein>
<evidence type="ECO:0000256" key="23">
    <source>
        <dbReference type="ARBA" id="ARBA00048879"/>
    </source>
</evidence>
<keyword evidence="27" id="KW-1185">Reference proteome</keyword>
<comment type="catalytic activity">
    <reaction evidence="17">
        <text>an N-acyl-L-amino acid + H2O = an L-alpha-amino acid + a carboxylate</text>
        <dbReference type="Rhea" id="RHEA:15565"/>
        <dbReference type="ChEBI" id="CHEBI:15377"/>
        <dbReference type="ChEBI" id="CHEBI:29067"/>
        <dbReference type="ChEBI" id="CHEBI:59869"/>
        <dbReference type="ChEBI" id="CHEBI:59874"/>
        <dbReference type="EC" id="3.5.1.14"/>
    </reaction>
    <physiologicalReaction direction="left-to-right" evidence="17">
        <dbReference type="Rhea" id="RHEA:15566"/>
    </physiologicalReaction>
    <physiologicalReaction direction="right-to-left" evidence="17">
        <dbReference type="Rhea" id="RHEA:15567"/>
    </physiologicalReaction>
</comment>
<comment type="catalytic activity">
    <reaction evidence="20">
        <text>N-(9Z-octadecenoyl)-L-tryptophan + H2O = L-tryptophan + (9Z)-octadecenoate</text>
        <dbReference type="Rhea" id="RHEA:64176"/>
        <dbReference type="ChEBI" id="CHEBI:15377"/>
        <dbReference type="ChEBI" id="CHEBI:30823"/>
        <dbReference type="ChEBI" id="CHEBI:57912"/>
        <dbReference type="ChEBI" id="CHEBI:149733"/>
    </reaction>
    <physiologicalReaction direction="left-to-right" evidence="20">
        <dbReference type="Rhea" id="RHEA:64177"/>
    </physiologicalReaction>
</comment>
<keyword evidence="5" id="KW-0378">Hydrolase</keyword>
<dbReference type="GO" id="GO:0004046">
    <property type="term" value="F:aminoacylase activity"/>
    <property type="evidence" value="ECO:0007669"/>
    <property type="project" value="UniProtKB-EC"/>
</dbReference>
<comment type="catalytic activity">
    <reaction evidence="18">
        <text>N-(9Z-octadecenoyl)-L-serine + H2O = L-serine + (9Z)-octadecenoate</text>
        <dbReference type="Rhea" id="RHEA:51352"/>
        <dbReference type="ChEBI" id="CHEBI:15377"/>
        <dbReference type="ChEBI" id="CHEBI:30823"/>
        <dbReference type="ChEBI" id="CHEBI:33384"/>
        <dbReference type="ChEBI" id="CHEBI:134031"/>
    </reaction>
    <physiologicalReaction direction="left-to-right" evidence="18">
        <dbReference type="Rhea" id="RHEA:51353"/>
    </physiologicalReaction>
</comment>
<reference evidence="26 27" key="2">
    <citation type="submission" date="2019-01" db="EMBL/GenBank/DDBJ databases">
        <title>The decoding of complex shrimp genome reveals the adaptation for benthos swimmer, frequently molting mechanism and breeding impact on genome.</title>
        <authorList>
            <person name="Sun Y."/>
            <person name="Gao Y."/>
            <person name="Yu Y."/>
        </authorList>
    </citation>
    <scope>NUCLEOTIDE SEQUENCE [LARGE SCALE GENOMIC DNA]</scope>
    <source>
        <tissue evidence="26">Muscle</tissue>
    </source>
</reference>
<dbReference type="GO" id="GO:0043604">
    <property type="term" value="P:amide biosynthetic process"/>
    <property type="evidence" value="ECO:0007669"/>
    <property type="project" value="TreeGrafter"/>
</dbReference>
<comment type="catalytic activity">
    <reaction evidence="9">
        <text>N-(4Z,7Z,10Z,13Z,16Z,19Z-docosahexaenoyl)-L-phenylalanine + H2O = (4Z,7Z,10Z,13Z,16Z,19Z)-docosahexaenoate + L-phenylalanine</text>
        <dbReference type="Rhea" id="RHEA:64132"/>
        <dbReference type="ChEBI" id="CHEBI:15377"/>
        <dbReference type="ChEBI" id="CHEBI:58095"/>
        <dbReference type="ChEBI" id="CHEBI:77016"/>
        <dbReference type="ChEBI" id="CHEBI:149701"/>
    </reaction>
    <physiologicalReaction direction="left-to-right" evidence="9">
        <dbReference type="Rhea" id="RHEA:64133"/>
    </physiologicalReaction>
</comment>
<evidence type="ECO:0000256" key="8">
    <source>
        <dbReference type="ARBA" id="ARBA00047450"/>
    </source>
</evidence>
<dbReference type="GO" id="GO:0046872">
    <property type="term" value="F:metal ion binding"/>
    <property type="evidence" value="ECO:0007669"/>
    <property type="project" value="UniProtKB-KW"/>
</dbReference>
<name>A0A3R7PEL8_PENVA</name>
<evidence type="ECO:0000256" key="6">
    <source>
        <dbReference type="ARBA" id="ARBA00022833"/>
    </source>
</evidence>
<dbReference type="OrthoDB" id="3064516at2759"/>
<dbReference type="Pfam" id="PF01546">
    <property type="entry name" value="Peptidase_M20"/>
    <property type="match status" value="1"/>
</dbReference>
<dbReference type="GO" id="GO:0043605">
    <property type="term" value="P:amide catabolic process"/>
    <property type="evidence" value="ECO:0007669"/>
    <property type="project" value="TreeGrafter"/>
</dbReference>
<dbReference type="GO" id="GO:0006520">
    <property type="term" value="P:amino acid metabolic process"/>
    <property type="evidence" value="ECO:0007669"/>
    <property type="project" value="TreeGrafter"/>
</dbReference>
<comment type="caution">
    <text evidence="26">The sequence shown here is derived from an EMBL/GenBank/DDBJ whole genome shotgun (WGS) entry which is preliminary data.</text>
</comment>
<evidence type="ECO:0000256" key="10">
    <source>
        <dbReference type="ARBA" id="ARBA00047723"/>
    </source>
</evidence>
<evidence type="ECO:0000256" key="24">
    <source>
        <dbReference type="ARBA" id="ARBA00049100"/>
    </source>
</evidence>
<evidence type="ECO:0000256" key="11">
    <source>
        <dbReference type="ARBA" id="ARBA00047866"/>
    </source>
</evidence>
<evidence type="ECO:0000256" key="17">
    <source>
        <dbReference type="ARBA" id="ARBA00048579"/>
    </source>
</evidence>
<evidence type="ECO:0000256" key="12">
    <source>
        <dbReference type="ARBA" id="ARBA00047874"/>
    </source>
</evidence>
<dbReference type="Gene3D" id="3.40.630.10">
    <property type="entry name" value="Zn peptidases"/>
    <property type="match status" value="1"/>
</dbReference>
<comment type="catalytic activity">
    <reaction evidence="19">
        <text>N-(9Z-octadecenoyl)-L-glutamine + H2O = L-glutamine + (9Z)-octadecenoate</text>
        <dbReference type="Rhea" id="RHEA:51356"/>
        <dbReference type="ChEBI" id="CHEBI:15377"/>
        <dbReference type="ChEBI" id="CHEBI:30823"/>
        <dbReference type="ChEBI" id="CHEBI:58359"/>
        <dbReference type="ChEBI" id="CHEBI:134033"/>
    </reaction>
    <physiologicalReaction direction="left-to-right" evidence="19">
        <dbReference type="Rhea" id="RHEA:51357"/>
    </physiologicalReaction>
</comment>
<evidence type="ECO:0000256" key="19">
    <source>
        <dbReference type="ARBA" id="ARBA00048729"/>
    </source>
</evidence>
<dbReference type="GO" id="GO:0004180">
    <property type="term" value="F:carboxypeptidase activity"/>
    <property type="evidence" value="ECO:0007669"/>
    <property type="project" value="UniProtKB-KW"/>
</dbReference>
<evidence type="ECO:0000256" key="16">
    <source>
        <dbReference type="ARBA" id="ARBA00048402"/>
    </source>
</evidence>
<gene>
    <name evidence="26" type="ORF">C7M84_022929</name>
</gene>
<dbReference type="EMBL" id="QCYY01000628">
    <property type="protein sequence ID" value="ROT83891.1"/>
    <property type="molecule type" value="Genomic_DNA"/>
</dbReference>
<keyword evidence="4" id="KW-0479">Metal-binding</keyword>
<dbReference type="STRING" id="6689.A0A3R7PEL8"/>
<dbReference type="InterPro" id="IPR047177">
    <property type="entry name" value="Pept_M20A"/>
</dbReference>
<evidence type="ECO:0000256" key="21">
    <source>
        <dbReference type="ARBA" id="ARBA00048827"/>
    </source>
</evidence>
<evidence type="ECO:0000256" key="2">
    <source>
        <dbReference type="ARBA" id="ARBA00006247"/>
    </source>
</evidence>
<keyword evidence="6" id="KW-0862">Zinc</keyword>
<comment type="catalytic activity">
    <reaction evidence="16">
        <text>N-(5Z,8Z,11Z,14Z)-eicosatetraenoyl-glycine + H2O = (5Z,8Z,11Z,14Z)-eicosatetraenoate + glycine</text>
        <dbReference type="Rhea" id="RHEA:64108"/>
        <dbReference type="ChEBI" id="CHEBI:15377"/>
        <dbReference type="ChEBI" id="CHEBI:32395"/>
        <dbReference type="ChEBI" id="CHEBI:57305"/>
        <dbReference type="ChEBI" id="CHEBI:59002"/>
    </reaction>
    <physiologicalReaction direction="left-to-right" evidence="16">
        <dbReference type="Rhea" id="RHEA:64109"/>
    </physiologicalReaction>
    <physiologicalReaction direction="right-to-left" evidence="16">
        <dbReference type="Rhea" id="RHEA:64110"/>
    </physiologicalReaction>
</comment>
<comment type="catalytic activity">
    <reaction evidence="15">
        <text>N-(9Z-octadecenoyl)-L-asparagine + H2O = L-asparagine + (9Z)-octadecenoate</text>
        <dbReference type="Rhea" id="RHEA:64136"/>
        <dbReference type="ChEBI" id="CHEBI:15377"/>
        <dbReference type="ChEBI" id="CHEBI:30823"/>
        <dbReference type="ChEBI" id="CHEBI:58048"/>
        <dbReference type="ChEBI" id="CHEBI:149730"/>
    </reaction>
    <physiologicalReaction direction="left-to-right" evidence="15">
        <dbReference type="Rhea" id="RHEA:64137"/>
    </physiologicalReaction>
</comment>
<sequence length="467" mass="51005">MSGPEAVTFLSYHCRPLCVSLSRPFYFRSLAPSLTLSLPYPPSLLPASLPPHFLAVALALFFHPLHSPFPSPSFAGRDNFSLSFPACLSFPSFHFLSVSHSPFPLVRFSLSLAFPLVSALPLSFALSLLSFASGEDYRDPGLEGLVREELPGWYLQTLPELMGRALAIPTVSSAPGDYDTEQLLRFHAFLRESFPNAFNASFVEVEVVNNYSFLFTVKGSDPALQPYLLAAHMDVVPVDVSKWTQDPWSGQVIPDPETGEDYVWGRGAIDDKLGVMGIMAALDYLVTSGFQPTRSFYVAFGHDEEVHGEDGAGHIGALLQERGVALDFVLDEGMPVLDGVMAGMEIPVAAIGVTEKGWMRVRLEADGEGGHSSIPPHDQAVTRLASALVNLQRYPQPSMFGEGTEADLLTLMAHKASWPHKLVYANTWLFEPLLKVIMSRSRETNAIIRTTTAATIVRAGVKVSGCY</sequence>
<comment type="pathway">
    <text evidence="1">Lipid metabolism; fatty acid metabolism.</text>
</comment>
<comment type="catalytic activity">
    <reaction evidence="13">
        <text>N-hexadecanoyl-L-phenylalanine + H2O = hexadecanoate + L-phenylalanine</text>
        <dbReference type="Rhea" id="RHEA:64124"/>
        <dbReference type="ChEBI" id="CHEBI:7896"/>
        <dbReference type="ChEBI" id="CHEBI:15377"/>
        <dbReference type="ChEBI" id="CHEBI:58095"/>
        <dbReference type="ChEBI" id="CHEBI:149699"/>
    </reaction>
    <physiologicalReaction direction="left-to-right" evidence="13">
        <dbReference type="Rhea" id="RHEA:64125"/>
    </physiologicalReaction>
</comment>
<comment type="catalytic activity">
    <reaction evidence="23">
        <text>L-phenylalanine + (9Z)-octadecenoate = N-(9Z-octadecenoyl)-L-phenylalanine + H2O</text>
        <dbReference type="Rhea" id="RHEA:51300"/>
        <dbReference type="ChEBI" id="CHEBI:15377"/>
        <dbReference type="ChEBI" id="CHEBI:30823"/>
        <dbReference type="ChEBI" id="CHEBI:58095"/>
        <dbReference type="ChEBI" id="CHEBI:134020"/>
    </reaction>
    <physiologicalReaction direction="left-to-right" evidence="23">
        <dbReference type="Rhea" id="RHEA:51301"/>
    </physiologicalReaction>
    <physiologicalReaction direction="right-to-left" evidence="23">
        <dbReference type="Rhea" id="RHEA:51302"/>
    </physiologicalReaction>
</comment>
<evidence type="ECO:0000256" key="13">
    <source>
        <dbReference type="ARBA" id="ARBA00047879"/>
    </source>
</evidence>
<evidence type="ECO:0000256" key="9">
    <source>
        <dbReference type="ARBA" id="ARBA00047567"/>
    </source>
</evidence>
<dbReference type="GO" id="GO:0006508">
    <property type="term" value="P:proteolysis"/>
    <property type="evidence" value="ECO:0007669"/>
    <property type="project" value="UniProtKB-KW"/>
</dbReference>
<accession>A0A3R7PEL8</accession>
<dbReference type="PANTHER" id="PTHR45962">
    <property type="entry name" value="N-FATTY-ACYL-AMINO ACID SYNTHASE/HYDROLASE PM20D1"/>
    <property type="match status" value="1"/>
</dbReference>
<comment type="catalytic activity">
    <reaction evidence="25">
        <text>N-(9Z-octadecenoyl)-L-lysine + H2O = L-lysine + (9Z)-octadecenoate</text>
        <dbReference type="Rhea" id="RHEA:64192"/>
        <dbReference type="ChEBI" id="CHEBI:15377"/>
        <dbReference type="ChEBI" id="CHEBI:30823"/>
        <dbReference type="ChEBI" id="CHEBI:32551"/>
        <dbReference type="ChEBI" id="CHEBI:149731"/>
    </reaction>
    <physiologicalReaction direction="left-to-right" evidence="25">
        <dbReference type="Rhea" id="RHEA:64193"/>
    </physiologicalReaction>
</comment>
<dbReference type="InterPro" id="IPR002933">
    <property type="entry name" value="Peptidase_M20"/>
</dbReference>
<evidence type="ECO:0000256" key="18">
    <source>
        <dbReference type="ARBA" id="ARBA00048597"/>
    </source>
</evidence>
<evidence type="ECO:0000313" key="27">
    <source>
        <dbReference type="Proteomes" id="UP000283509"/>
    </source>
</evidence>
<evidence type="ECO:0000256" key="14">
    <source>
        <dbReference type="ARBA" id="ARBA00048145"/>
    </source>
</evidence>
<comment type="catalytic activity">
    <reaction evidence="21">
        <text>N-(9Z-octadecenoyl)-L-leucine + H2O = L-leucine + (9Z)-octadecenoate</text>
        <dbReference type="Rhea" id="RHEA:51360"/>
        <dbReference type="ChEBI" id="CHEBI:15377"/>
        <dbReference type="ChEBI" id="CHEBI:30823"/>
        <dbReference type="ChEBI" id="CHEBI:57427"/>
        <dbReference type="ChEBI" id="CHEBI:134035"/>
    </reaction>
    <physiologicalReaction direction="left-to-right" evidence="21">
        <dbReference type="Rhea" id="RHEA:51361"/>
    </physiologicalReaction>
    <physiologicalReaction direction="right-to-left" evidence="21">
        <dbReference type="Rhea" id="RHEA:51362"/>
    </physiologicalReaction>
</comment>
<evidence type="ECO:0000313" key="26">
    <source>
        <dbReference type="EMBL" id="ROT83891.1"/>
    </source>
</evidence>
<evidence type="ECO:0000256" key="15">
    <source>
        <dbReference type="ARBA" id="ARBA00048380"/>
    </source>
</evidence>
<evidence type="ECO:0000256" key="4">
    <source>
        <dbReference type="ARBA" id="ARBA00022723"/>
    </source>
</evidence>
<dbReference type="PANTHER" id="PTHR45962:SF1">
    <property type="entry name" value="N-FATTY-ACYL-AMINO ACID SYNTHASE_HYDROLASE PM20D1"/>
    <property type="match status" value="1"/>
</dbReference>
<evidence type="ECO:0000256" key="3">
    <source>
        <dbReference type="ARBA" id="ARBA00022670"/>
    </source>
</evidence>
<organism evidence="26 27">
    <name type="scientific">Penaeus vannamei</name>
    <name type="common">Whiteleg shrimp</name>
    <name type="synonym">Litopenaeus vannamei</name>
    <dbReference type="NCBI Taxonomy" id="6689"/>
    <lineage>
        <taxon>Eukaryota</taxon>
        <taxon>Metazoa</taxon>
        <taxon>Ecdysozoa</taxon>
        <taxon>Arthropoda</taxon>
        <taxon>Crustacea</taxon>
        <taxon>Multicrustacea</taxon>
        <taxon>Malacostraca</taxon>
        <taxon>Eumalacostraca</taxon>
        <taxon>Eucarida</taxon>
        <taxon>Decapoda</taxon>
        <taxon>Dendrobranchiata</taxon>
        <taxon>Penaeoidea</taxon>
        <taxon>Penaeidae</taxon>
        <taxon>Penaeus</taxon>
    </lineage>
</organism>
<evidence type="ECO:0000256" key="7">
    <source>
        <dbReference type="ARBA" id="ARBA00046147"/>
    </source>
</evidence>
<comment type="catalytic activity">
    <reaction evidence="14">
        <text>N-(9Z-octadecenoyl)-L-methionine + H2O = (9Z)-octadecenoate + L-methionine</text>
        <dbReference type="Rhea" id="RHEA:64144"/>
        <dbReference type="ChEBI" id="CHEBI:15377"/>
        <dbReference type="ChEBI" id="CHEBI:30823"/>
        <dbReference type="ChEBI" id="CHEBI:57844"/>
        <dbReference type="ChEBI" id="CHEBI:149732"/>
    </reaction>
    <physiologicalReaction direction="left-to-right" evidence="14">
        <dbReference type="Rhea" id="RHEA:64145"/>
    </physiologicalReaction>
</comment>
<proteinExistence type="inferred from homology"/>
<reference evidence="26 27" key="1">
    <citation type="submission" date="2018-04" db="EMBL/GenBank/DDBJ databases">
        <authorList>
            <person name="Zhang X."/>
            <person name="Yuan J."/>
            <person name="Li F."/>
            <person name="Xiang J."/>
        </authorList>
    </citation>
    <scope>NUCLEOTIDE SEQUENCE [LARGE SCALE GENOMIC DNA]</scope>
    <source>
        <tissue evidence="26">Muscle</tissue>
    </source>
</reference>
<comment type="function">
    <text evidence="7">Secreted enzyme that regulates the endogenous N-fatty acyl amino acid (NAAs) tissue and circulating levels by functioning as a bidirectional NAA synthase/hydrolase. It condenses free fatty acids and free amino acids to generate NAAs and bidirectionally catalyzes the reverse hydrolysis reaction. Some of these NAAs stimulate oxidative metabolism via mitochondrial uncoupling, increasing energy expenditure in a UPC1-independent manner. Thereby, this secreted protein may indirectly regulate whole body energy expenditure. PM20D1 circulates in tight association with both low- and high-density (LDL and HDL,respectively) lipoprotein particles.</text>
</comment>
<dbReference type="SUPFAM" id="SSF53187">
    <property type="entry name" value="Zn-dependent exopeptidases"/>
    <property type="match status" value="1"/>
</dbReference>
<comment type="catalytic activity">
    <reaction evidence="22">
        <text>an N-acyl-aromatic L-alpha-amino acid + H2O = an aromatic L-alpha-amino acid + a carboxylate</text>
        <dbReference type="Rhea" id="RHEA:54184"/>
        <dbReference type="ChEBI" id="CHEBI:15377"/>
        <dbReference type="ChEBI" id="CHEBI:29067"/>
        <dbReference type="ChEBI" id="CHEBI:84824"/>
        <dbReference type="ChEBI" id="CHEBI:138093"/>
        <dbReference type="EC" id="3.5.1.114"/>
    </reaction>
    <physiologicalReaction direction="left-to-right" evidence="22">
        <dbReference type="Rhea" id="RHEA:54185"/>
    </physiologicalReaction>
    <physiologicalReaction direction="right-to-left" evidence="22">
        <dbReference type="Rhea" id="RHEA:54186"/>
    </physiologicalReaction>
</comment>
<dbReference type="Proteomes" id="UP000283509">
    <property type="component" value="Unassembled WGS sequence"/>
</dbReference>
<comment type="catalytic activity">
    <reaction evidence="8">
        <text>(9Z)-octadecenoate + glycine = N-(9Z-octadecenoyl)glycine + H2O</text>
        <dbReference type="Rhea" id="RHEA:51316"/>
        <dbReference type="ChEBI" id="CHEBI:15377"/>
        <dbReference type="ChEBI" id="CHEBI:30823"/>
        <dbReference type="ChEBI" id="CHEBI:57305"/>
        <dbReference type="ChEBI" id="CHEBI:133992"/>
    </reaction>
    <physiologicalReaction direction="right-to-left" evidence="8">
        <dbReference type="Rhea" id="RHEA:51318"/>
    </physiologicalReaction>
</comment>
<dbReference type="FunFam" id="3.40.630.10:FF:000027">
    <property type="entry name" value="N-fatty-acyl-amino acid synthase/hydrolase PM20D1"/>
    <property type="match status" value="1"/>
</dbReference>
<evidence type="ECO:0000256" key="22">
    <source>
        <dbReference type="ARBA" id="ARBA00048840"/>
    </source>
</evidence>
<keyword evidence="3" id="KW-0645">Protease</keyword>
<comment type="catalytic activity">
    <reaction evidence="11">
        <text>N-(9Z-octadecenoyl)-L-tyrosine + H2O = L-tyrosine + (9Z)-octadecenoate</text>
        <dbReference type="Rhea" id="RHEA:64184"/>
        <dbReference type="ChEBI" id="CHEBI:15377"/>
        <dbReference type="ChEBI" id="CHEBI:30823"/>
        <dbReference type="ChEBI" id="CHEBI:58315"/>
        <dbReference type="ChEBI" id="CHEBI:149734"/>
    </reaction>
    <physiologicalReaction direction="left-to-right" evidence="11">
        <dbReference type="Rhea" id="RHEA:64185"/>
    </physiologicalReaction>
</comment>
<comment type="catalytic activity">
    <reaction evidence="24">
        <text>N-(5Z,8Z,11Z,14Z-eicosatetraenoyl)-L-serine + H2O = (5Z,8Z,11Z,14Z)-eicosatetraenoate + L-serine</text>
        <dbReference type="Rhea" id="RHEA:64116"/>
        <dbReference type="ChEBI" id="CHEBI:15377"/>
        <dbReference type="ChEBI" id="CHEBI:32395"/>
        <dbReference type="ChEBI" id="CHEBI:33384"/>
        <dbReference type="ChEBI" id="CHEBI:149697"/>
    </reaction>
    <physiologicalReaction direction="left-to-right" evidence="24">
        <dbReference type="Rhea" id="RHEA:64117"/>
    </physiologicalReaction>
    <physiologicalReaction direction="right-to-left" evidence="24">
        <dbReference type="Rhea" id="RHEA:64118"/>
    </physiologicalReaction>
</comment>
<evidence type="ECO:0000256" key="20">
    <source>
        <dbReference type="ARBA" id="ARBA00048822"/>
    </source>
</evidence>